<keyword evidence="2" id="KW-0349">Heme</keyword>
<dbReference type="GO" id="GO:0046872">
    <property type="term" value="F:metal ion binding"/>
    <property type="evidence" value="ECO:0007669"/>
    <property type="project" value="UniProtKB-KW"/>
</dbReference>
<dbReference type="InterPro" id="IPR009050">
    <property type="entry name" value="Globin-like_sf"/>
</dbReference>
<evidence type="ECO:0000256" key="2">
    <source>
        <dbReference type="ARBA" id="ARBA00022617"/>
    </source>
</evidence>
<evidence type="ECO:0000256" key="1">
    <source>
        <dbReference type="ARBA" id="ARBA00022448"/>
    </source>
</evidence>
<name>A0A7J5U583_9BACT</name>
<gene>
    <name evidence="5" type="ORF">F5984_03400</name>
</gene>
<keyword evidence="3" id="KW-0479">Metal-binding</keyword>
<evidence type="ECO:0000313" key="6">
    <source>
        <dbReference type="Proteomes" id="UP000488299"/>
    </source>
</evidence>
<dbReference type="CDD" id="cd08916">
    <property type="entry name" value="TrHb3_P"/>
    <property type="match status" value="1"/>
</dbReference>
<accession>A0A7J5U583</accession>
<dbReference type="GO" id="GO:0019825">
    <property type="term" value="F:oxygen binding"/>
    <property type="evidence" value="ECO:0007669"/>
    <property type="project" value="InterPro"/>
</dbReference>
<keyword evidence="4" id="KW-0408">Iron</keyword>
<dbReference type="InterPro" id="IPR001486">
    <property type="entry name" value="Hemoglobin_trunc"/>
</dbReference>
<dbReference type="EMBL" id="WELI01000001">
    <property type="protein sequence ID" value="KAB7733002.1"/>
    <property type="molecule type" value="Genomic_DNA"/>
</dbReference>
<evidence type="ECO:0000313" key="5">
    <source>
        <dbReference type="EMBL" id="KAB7733002.1"/>
    </source>
</evidence>
<organism evidence="5 6">
    <name type="scientific">Rudanella paleaurantiibacter</name>
    <dbReference type="NCBI Taxonomy" id="2614655"/>
    <lineage>
        <taxon>Bacteria</taxon>
        <taxon>Pseudomonadati</taxon>
        <taxon>Bacteroidota</taxon>
        <taxon>Cytophagia</taxon>
        <taxon>Cytophagales</taxon>
        <taxon>Cytophagaceae</taxon>
        <taxon>Rudanella</taxon>
    </lineage>
</organism>
<reference evidence="5 6" key="1">
    <citation type="submission" date="2019-10" db="EMBL/GenBank/DDBJ databases">
        <title>Rudanella paleaurantiibacter sp. nov., isolated from sludge.</title>
        <authorList>
            <person name="Xu S.Q."/>
        </authorList>
    </citation>
    <scope>NUCLEOTIDE SEQUENCE [LARGE SCALE GENOMIC DNA]</scope>
    <source>
        <strain evidence="5 6">HX-22-17</strain>
    </source>
</reference>
<evidence type="ECO:0000256" key="3">
    <source>
        <dbReference type="ARBA" id="ARBA00022723"/>
    </source>
</evidence>
<keyword evidence="1" id="KW-0813">Transport</keyword>
<keyword evidence="6" id="KW-1185">Reference proteome</keyword>
<evidence type="ECO:0000256" key="4">
    <source>
        <dbReference type="ARBA" id="ARBA00023004"/>
    </source>
</evidence>
<dbReference type="Gene3D" id="1.10.490.10">
    <property type="entry name" value="Globins"/>
    <property type="match status" value="1"/>
</dbReference>
<dbReference type="AlphaFoldDB" id="A0A7J5U583"/>
<protein>
    <submittedName>
        <fullName evidence="5">Hemoglobin</fullName>
    </submittedName>
</protein>
<dbReference type="RefSeq" id="WP_152122769.1">
    <property type="nucleotide sequence ID" value="NZ_WELI01000001.1"/>
</dbReference>
<dbReference type="SUPFAM" id="SSF46458">
    <property type="entry name" value="Globin-like"/>
    <property type="match status" value="1"/>
</dbReference>
<dbReference type="GO" id="GO:0020037">
    <property type="term" value="F:heme binding"/>
    <property type="evidence" value="ECO:0007669"/>
    <property type="project" value="InterPro"/>
</dbReference>
<comment type="caution">
    <text evidence="5">The sequence shown here is derived from an EMBL/GenBank/DDBJ whole genome shotgun (WGS) entry which is preliminary data.</text>
</comment>
<proteinExistence type="predicted"/>
<dbReference type="Proteomes" id="UP000488299">
    <property type="component" value="Unassembled WGS sequence"/>
</dbReference>
<sequence>MPATPLRDIATEADVAFFLERFYERVRKNPDLGHIFDGVAQVNWPEHMPRITAFWTSILLGTDNYRGNPMRPHFELALKTPFTPAHFDQWLELFGQTMHECFAGECADQAMIRAQSIALVMQSRLYSMGLLKTED</sequence>
<dbReference type="Pfam" id="PF01152">
    <property type="entry name" value="Bac_globin"/>
    <property type="match status" value="1"/>
</dbReference>
<dbReference type="InterPro" id="IPR012292">
    <property type="entry name" value="Globin/Proto"/>
</dbReference>